<dbReference type="Pfam" id="PF01565">
    <property type="entry name" value="FAD_binding_4"/>
    <property type="match status" value="1"/>
</dbReference>
<dbReference type="PANTHER" id="PTHR42973:SF39">
    <property type="entry name" value="FAD-BINDING PCMH-TYPE DOMAIN-CONTAINING PROTEIN"/>
    <property type="match status" value="1"/>
</dbReference>
<dbReference type="InterPro" id="IPR016166">
    <property type="entry name" value="FAD-bd_PCMH"/>
</dbReference>
<dbReference type="OrthoDB" id="415825at2759"/>
<accession>A0A6A6I117</accession>
<evidence type="ECO:0000259" key="7">
    <source>
        <dbReference type="PROSITE" id="PS51387"/>
    </source>
</evidence>
<dbReference type="PROSITE" id="PS51387">
    <property type="entry name" value="FAD_PCMH"/>
    <property type="match status" value="1"/>
</dbReference>
<dbReference type="AlphaFoldDB" id="A0A6A6I117"/>
<dbReference type="InterPro" id="IPR012951">
    <property type="entry name" value="BBE"/>
</dbReference>
<keyword evidence="3" id="KW-0285">Flavoprotein</keyword>
<dbReference type="Pfam" id="PF08031">
    <property type="entry name" value="BBE"/>
    <property type="match status" value="1"/>
</dbReference>
<dbReference type="InterPro" id="IPR050416">
    <property type="entry name" value="FAD-linked_Oxidoreductase"/>
</dbReference>
<keyword evidence="5" id="KW-0560">Oxidoreductase</keyword>
<evidence type="ECO:0000256" key="1">
    <source>
        <dbReference type="ARBA" id="ARBA00001974"/>
    </source>
</evidence>
<gene>
    <name evidence="8" type="ORF">BU26DRAFT_435847</name>
</gene>
<feature type="signal peptide" evidence="6">
    <location>
        <begin position="1"/>
        <end position="20"/>
    </location>
</feature>
<dbReference type="Gene3D" id="3.40.462.20">
    <property type="match status" value="1"/>
</dbReference>
<dbReference type="RefSeq" id="XP_033679198.1">
    <property type="nucleotide sequence ID" value="XM_033824149.1"/>
</dbReference>
<comment type="cofactor">
    <cofactor evidence="1">
        <name>FAD</name>
        <dbReference type="ChEBI" id="CHEBI:57692"/>
    </cofactor>
</comment>
<protein>
    <submittedName>
        <fullName evidence="8">FAD/FMN-containing isoamyl alcohol oxidase-like protein MreA</fullName>
    </submittedName>
</protein>
<evidence type="ECO:0000256" key="5">
    <source>
        <dbReference type="ARBA" id="ARBA00023002"/>
    </source>
</evidence>
<reference evidence="8" key="1">
    <citation type="journal article" date="2020" name="Stud. Mycol.">
        <title>101 Dothideomycetes genomes: a test case for predicting lifestyles and emergence of pathogens.</title>
        <authorList>
            <person name="Haridas S."/>
            <person name="Albert R."/>
            <person name="Binder M."/>
            <person name="Bloem J."/>
            <person name="Labutti K."/>
            <person name="Salamov A."/>
            <person name="Andreopoulos B."/>
            <person name="Baker S."/>
            <person name="Barry K."/>
            <person name="Bills G."/>
            <person name="Bluhm B."/>
            <person name="Cannon C."/>
            <person name="Castanera R."/>
            <person name="Culley D."/>
            <person name="Daum C."/>
            <person name="Ezra D."/>
            <person name="Gonzalez J."/>
            <person name="Henrissat B."/>
            <person name="Kuo A."/>
            <person name="Liang C."/>
            <person name="Lipzen A."/>
            <person name="Lutzoni F."/>
            <person name="Magnuson J."/>
            <person name="Mondo S."/>
            <person name="Nolan M."/>
            <person name="Ohm R."/>
            <person name="Pangilinan J."/>
            <person name="Park H.-J."/>
            <person name="Ramirez L."/>
            <person name="Alfaro M."/>
            <person name="Sun H."/>
            <person name="Tritt A."/>
            <person name="Yoshinaga Y."/>
            <person name="Zwiers L.-H."/>
            <person name="Turgeon B."/>
            <person name="Goodwin S."/>
            <person name="Spatafora J."/>
            <person name="Crous P."/>
            <person name="Grigoriev I."/>
        </authorList>
    </citation>
    <scope>NUCLEOTIDE SEQUENCE</scope>
    <source>
        <strain evidence="8">CBS 122368</strain>
    </source>
</reference>
<organism evidence="8 9">
    <name type="scientific">Trematosphaeria pertusa</name>
    <dbReference type="NCBI Taxonomy" id="390896"/>
    <lineage>
        <taxon>Eukaryota</taxon>
        <taxon>Fungi</taxon>
        <taxon>Dikarya</taxon>
        <taxon>Ascomycota</taxon>
        <taxon>Pezizomycotina</taxon>
        <taxon>Dothideomycetes</taxon>
        <taxon>Pleosporomycetidae</taxon>
        <taxon>Pleosporales</taxon>
        <taxon>Massarineae</taxon>
        <taxon>Trematosphaeriaceae</taxon>
        <taxon>Trematosphaeria</taxon>
    </lineage>
</organism>
<evidence type="ECO:0000256" key="4">
    <source>
        <dbReference type="ARBA" id="ARBA00022827"/>
    </source>
</evidence>
<keyword evidence="4" id="KW-0274">FAD</keyword>
<dbReference type="InterPro" id="IPR036318">
    <property type="entry name" value="FAD-bd_PCMH-like_sf"/>
</dbReference>
<dbReference type="GeneID" id="54577479"/>
<dbReference type="SUPFAM" id="SSF56176">
    <property type="entry name" value="FAD-binding/transporter-associated domain-like"/>
    <property type="match status" value="1"/>
</dbReference>
<evidence type="ECO:0000256" key="6">
    <source>
        <dbReference type="SAM" id="SignalP"/>
    </source>
</evidence>
<evidence type="ECO:0000313" key="8">
    <source>
        <dbReference type="EMBL" id="KAF2244194.1"/>
    </source>
</evidence>
<keyword evidence="6" id="KW-0732">Signal</keyword>
<evidence type="ECO:0000256" key="2">
    <source>
        <dbReference type="ARBA" id="ARBA00005466"/>
    </source>
</evidence>
<comment type="similarity">
    <text evidence="2">Belongs to the oxygen-dependent FAD-linked oxidoreductase family.</text>
</comment>
<dbReference type="PANTHER" id="PTHR42973">
    <property type="entry name" value="BINDING OXIDOREDUCTASE, PUTATIVE (AFU_ORTHOLOGUE AFUA_1G17690)-RELATED"/>
    <property type="match status" value="1"/>
</dbReference>
<evidence type="ECO:0000313" key="9">
    <source>
        <dbReference type="Proteomes" id="UP000800094"/>
    </source>
</evidence>
<name>A0A6A6I117_9PLEO</name>
<dbReference type="Proteomes" id="UP000800094">
    <property type="component" value="Unassembled WGS sequence"/>
</dbReference>
<dbReference type="InterPro" id="IPR016169">
    <property type="entry name" value="FAD-bd_PCMH_sub2"/>
</dbReference>
<feature type="domain" description="FAD-binding PCMH-type" evidence="7">
    <location>
        <begin position="153"/>
        <end position="332"/>
    </location>
</feature>
<dbReference type="GO" id="GO:0016491">
    <property type="term" value="F:oxidoreductase activity"/>
    <property type="evidence" value="ECO:0007669"/>
    <property type="project" value="UniProtKB-KW"/>
</dbReference>
<feature type="chain" id="PRO_5025647121" evidence="6">
    <location>
        <begin position="21"/>
        <end position="642"/>
    </location>
</feature>
<dbReference type="GO" id="GO:0071949">
    <property type="term" value="F:FAD binding"/>
    <property type="evidence" value="ECO:0007669"/>
    <property type="project" value="InterPro"/>
</dbReference>
<sequence>MPSVLRSFSVLLLGIQLAFAYNFPYESVQLKESEVANNSDMSFGKLPGGIKAKCKTFPGDASWPSDERWGAFNVSLGGALIKGIPPAAACYDGPYKDAARCSDIQRGASNAVYVGNDPLIPFGQWALGNPCPVPMPSFPGSPNNTTPQFTCNITSFPAYVVNATTVKHVQLAVNFARNNNIRVTIKNTGHDFLGRGTGGGALQVWVHPFKDFEYLPSVQIADYEGQAARVGAALQQYELFPYMEESNITLLAPGSPTVGAYGGFMQGGGFSYITSKFGLMADQILSLEVVTADGRFVHADPTENEDLFWAIRGGGPSNYGIVTSAVVKAYPPISVATSSLGFQTGPVLGNGTTSPQVSNATFWKGVSVYFSHLVRVNDAKGIGWNNVNTQAPMPLFNRTERTFSFTGDFRIPGISAAEMKTFTAPIIQDFNAAGINLTNPDPAFYETYAKYGSRNSPSGGVGNRRFASRLFPRAAFVDPLSAAFNATMAAVRAFVEEGGYSLHSVDYHASLATAGYPGANSAVNPHLRAAIMHATGFDTSSYGPETTPEQQISSHARLNAYANKLREASPGSGAYMNEADTEEPDFQESFYGANYGRLLRIKKGVDPWGVFYAVTAVGSEEWVVEGTQGLPTQQGRLCRVDG</sequence>
<evidence type="ECO:0000256" key="3">
    <source>
        <dbReference type="ARBA" id="ARBA00022630"/>
    </source>
</evidence>
<dbReference type="EMBL" id="ML987203">
    <property type="protein sequence ID" value="KAF2244194.1"/>
    <property type="molecule type" value="Genomic_DNA"/>
</dbReference>
<dbReference type="InterPro" id="IPR006094">
    <property type="entry name" value="Oxid_FAD_bind_N"/>
</dbReference>
<keyword evidence="9" id="KW-1185">Reference proteome</keyword>
<proteinExistence type="inferred from homology"/>
<dbReference type="Gene3D" id="3.30.465.10">
    <property type="match status" value="2"/>
</dbReference>